<dbReference type="GO" id="GO:0043252">
    <property type="term" value="P:sodium-independent organic anion transport"/>
    <property type="evidence" value="ECO:0007669"/>
    <property type="project" value="TreeGrafter"/>
</dbReference>
<dbReference type="SUPFAM" id="SSF100895">
    <property type="entry name" value="Kazal-type serine protease inhibitors"/>
    <property type="match status" value="1"/>
</dbReference>
<accession>A0A336MR54</accession>
<feature type="transmembrane region" description="Helical" evidence="8">
    <location>
        <begin position="209"/>
        <end position="229"/>
    </location>
</feature>
<feature type="transmembrane region" description="Helical" evidence="8">
    <location>
        <begin position="777"/>
        <end position="800"/>
    </location>
</feature>
<feature type="transmembrane region" description="Helical" evidence="8">
    <location>
        <begin position="829"/>
        <end position="849"/>
    </location>
</feature>
<feature type="transmembrane region" description="Helical" evidence="8">
    <location>
        <begin position="420"/>
        <end position="442"/>
    </location>
</feature>
<evidence type="ECO:0000256" key="4">
    <source>
        <dbReference type="ARBA" id="ARBA00022692"/>
    </source>
</evidence>
<feature type="transmembrane region" description="Helical" evidence="8">
    <location>
        <begin position="382"/>
        <end position="408"/>
    </location>
</feature>
<dbReference type="PANTHER" id="PTHR11388:SF159">
    <property type="entry name" value="SOLUTE CARRIER ORGANIC ANION TRANSPORTER FAMILY MEMBER 74D"/>
    <property type="match status" value="1"/>
</dbReference>
<organism evidence="11">
    <name type="scientific">Culicoides sonorensis</name>
    <name type="common">Biting midge</name>
    <dbReference type="NCBI Taxonomy" id="179676"/>
    <lineage>
        <taxon>Eukaryota</taxon>
        <taxon>Metazoa</taxon>
        <taxon>Ecdysozoa</taxon>
        <taxon>Arthropoda</taxon>
        <taxon>Hexapoda</taxon>
        <taxon>Insecta</taxon>
        <taxon>Pterygota</taxon>
        <taxon>Neoptera</taxon>
        <taxon>Endopterygota</taxon>
        <taxon>Diptera</taxon>
        <taxon>Nematocera</taxon>
        <taxon>Chironomoidea</taxon>
        <taxon>Ceratopogonidae</taxon>
        <taxon>Ceratopogoninae</taxon>
        <taxon>Culicoides</taxon>
        <taxon>Monoculicoides</taxon>
    </lineage>
</organism>
<evidence type="ECO:0000256" key="3">
    <source>
        <dbReference type="ARBA" id="ARBA00022475"/>
    </source>
</evidence>
<dbReference type="Pfam" id="PF07648">
    <property type="entry name" value="Kazal_2"/>
    <property type="match status" value="1"/>
</dbReference>
<evidence type="ECO:0000259" key="10">
    <source>
        <dbReference type="PROSITE" id="PS51465"/>
    </source>
</evidence>
<keyword evidence="7" id="KW-1015">Disulfide bond</keyword>
<dbReference type="PANTHER" id="PTHR11388">
    <property type="entry name" value="ORGANIC ANION TRANSPORTER"/>
    <property type="match status" value="1"/>
</dbReference>
<evidence type="ECO:0000256" key="8">
    <source>
        <dbReference type="RuleBase" id="RU362056"/>
    </source>
</evidence>
<keyword evidence="4 8" id="KW-0812">Transmembrane</keyword>
<dbReference type="GO" id="GO:0016323">
    <property type="term" value="C:basolateral plasma membrane"/>
    <property type="evidence" value="ECO:0007669"/>
    <property type="project" value="TreeGrafter"/>
</dbReference>
<dbReference type="NCBIfam" id="TIGR00805">
    <property type="entry name" value="oat"/>
    <property type="match status" value="1"/>
</dbReference>
<feature type="region of interest" description="Disordered" evidence="9">
    <location>
        <begin position="860"/>
        <end position="881"/>
    </location>
</feature>
<dbReference type="GO" id="GO:0015347">
    <property type="term" value="F:sodium-independent organic anion transmembrane transporter activity"/>
    <property type="evidence" value="ECO:0007669"/>
    <property type="project" value="TreeGrafter"/>
</dbReference>
<comment type="subcellular location">
    <subcellularLocation>
        <location evidence="1 8">Cell membrane</location>
        <topology evidence="1 8">Multi-pass membrane protein</topology>
    </subcellularLocation>
</comment>
<evidence type="ECO:0000256" key="9">
    <source>
        <dbReference type="SAM" id="MobiDB-lite"/>
    </source>
</evidence>
<dbReference type="Gene3D" id="1.20.1250.20">
    <property type="entry name" value="MFS general substrate transporter like domains"/>
    <property type="match status" value="2"/>
</dbReference>
<feature type="transmembrane region" description="Helical" evidence="8">
    <location>
        <begin position="538"/>
        <end position="559"/>
    </location>
</feature>
<feature type="domain" description="Kazal-like" evidence="10">
    <location>
        <begin position="647"/>
        <end position="712"/>
    </location>
</feature>
<name>A0A336MR54_CULSO</name>
<dbReference type="Pfam" id="PF03137">
    <property type="entry name" value="OATP"/>
    <property type="match status" value="1"/>
</dbReference>
<dbReference type="InterPro" id="IPR002350">
    <property type="entry name" value="Kazal_dom"/>
</dbReference>
<protein>
    <recommendedName>
        <fullName evidence="8">Solute carrier organic anion transporter family member</fullName>
    </recommendedName>
</protein>
<keyword evidence="3" id="KW-1003">Cell membrane</keyword>
<feature type="compositionally biased region" description="Polar residues" evidence="9">
    <location>
        <begin position="25"/>
        <end position="36"/>
    </location>
</feature>
<feature type="transmembrane region" description="Helical" evidence="8">
    <location>
        <begin position="249"/>
        <end position="269"/>
    </location>
</feature>
<keyword evidence="6 8" id="KW-0472">Membrane</keyword>
<feature type="transmembrane region" description="Helical" evidence="8">
    <location>
        <begin position="579"/>
        <end position="600"/>
    </location>
</feature>
<feature type="region of interest" description="Disordered" evidence="9">
    <location>
        <begin position="1"/>
        <end position="94"/>
    </location>
</feature>
<feature type="transmembrane region" description="Helical" evidence="8">
    <location>
        <begin position="740"/>
        <end position="765"/>
    </location>
</feature>
<keyword evidence="8" id="KW-0406">Ion transport</keyword>
<evidence type="ECO:0000256" key="2">
    <source>
        <dbReference type="ARBA" id="ARBA00009657"/>
    </source>
</evidence>
<dbReference type="EMBL" id="UFQT01002204">
    <property type="protein sequence ID" value="SSX32922.1"/>
    <property type="molecule type" value="Genomic_DNA"/>
</dbReference>
<dbReference type="SUPFAM" id="SSF103473">
    <property type="entry name" value="MFS general substrate transporter"/>
    <property type="match status" value="1"/>
</dbReference>
<dbReference type="AlphaFoldDB" id="A0A336MR54"/>
<evidence type="ECO:0000256" key="6">
    <source>
        <dbReference type="ARBA" id="ARBA00023136"/>
    </source>
</evidence>
<feature type="transmembrane region" description="Helical" evidence="8">
    <location>
        <begin position="276"/>
        <end position="298"/>
    </location>
</feature>
<evidence type="ECO:0000256" key="5">
    <source>
        <dbReference type="ARBA" id="ARBA00022989"/>
    </source>
</evidence>
<dbReference type="InterPro" id="IPR004156">
    <property type="entry name" value="OATP"/>
</dbReference>
<sequence>MHPGENLRVPSINNDIGVDDHDSSKWQTVPLTNNNTNSLKGSKSPSSKNNNGISVILFNGNNNKNGGSSFNNGTSDKNSEHNSKWPPLLSEMKPVNNLKKNNNEWSLMSDEKTGNGNGGGGASEKYTSYWPSNCDDTNGKLCGNNNGSLINNKTLLGNTNGYPAELESLTGKRKKHIEDDEDMVSDDISQCGLGGCQPRWTRSFASTHCFMVVFLIAWVLQGMYCTYFVSMITTIEKLFQIKSKTTGLLMSVVEIGQISTSLFLTYYAGRGHRPRWIACGMVLFAIASFGCTLPHFMFGDKLLEAHLKVSGHKSSSELGNLTQTEHSLKNILATAQSNLCYLNTTDASQTSSFFGQNLHTETECDSDNVRLEQDNQTDITSIVLAIFTVCLLIIGIGQTAVSTLGIPYIDDNVASRESPIYIAITIGVRILGPAAGFILGSICTRIPYPNLDPGIEPTDTQWVGAWYLGLLLVSSCMAFTSLAMFMFPRNLRGNRIPPPEKVRAIEPEKKVEVHHEEATPKFKDFPKTIKRQLSNDILMFRTASSVLHLLPVAGLYTFLPKYMETQFNLAAHDANLISGIGGILVMGVGIVISGIIILKFSPTAKSVAAWIAFTAIVYSIGMGLLMFIGCPMSNLVGYEQIKAFPDTPSGSLCLSNSSIECSCSAKSFSPICGANGVTYFSSCHAGCSNVTATEDLFSTGNKLLYSNCSCLEDESYMIAVEGLKYGQAKSGLCDGHCQKFVIFILLFSFFVFMHSTGEVGSMLLIMRCTDPKDKAMAMGVIQFAIGLFGNVPCPIIYGAIIDSACLVWESVCDKIGACSLYDGDTFRTFFFGATSGIMFLAFIMDLVVWRKADRIDIDPENASTSETEYEKAATNAPESTV</sequence>
<dbReference type="InterPro" id="IPR036259">
    <property type="entry name" value="MFS_trans_sf"/>
</dbReference>
<feature type="transmembrane region" description="Helical" evidence="8">
    <location>
        <begin position="607"/>
        <end position="628"/>
    </location>
</feature>
<reference evidence="11" key="1">
    <citation type="submission" date="2018-07" db="EMBL/GenBank/DDBJ databases">
        <authorList>
            <person name="Quirk P.G."/>
            <person name="Krulwich T.A."/>
        </authorList>
    </citation>
    <scope>NUCLEOTIDE SEQUENCE</scope>
</reference>
<dbReference type="OMA" id="WENDANS"/>
<gene>
    <name evidence="11" type="primary">CSON005664</name>
</gene>
<keyword evidence="5 8" id="KW-1133">Transmembrane helix</keyword>
<comment type="similarity">
    <text evidence="2 8">Belongs to the organo anion transporter (TC 2.A.60) family.</text>
</comment>
<evidence type="ECO:0000256" key="1">
    <source>
        <dbReference type="ARBA" id="ARBA00004651"/>
    </source>
</evidence>
<dbReference type="InterPro" id="IPR036058">
    <property type="entry name" value="Kazal_dom_sf"/>
</dbReference>
<feature type="transmembrane region" description="Helical" evidence="8">
    <location>
        <begin position="462"/>
        <end position="487"/>
    </location>
</feature>
<dbReference type="GO" id="GO:0006811">
    <property type="term" value="P:monoatomic ion transport"/>
    <property type="evidence" value="ECO:0007669"/>
    <property type="project" value="UniProtKB-KW"/>
</dbReference>
<evidence type="ECO:0000256" key="7">
    <source>
        <dbReference type="ARBA" id="ARBA00023157"/>
    </source>
</evidence>
<dbReference type="Gene3D" id="3.30.60.30">
    <property type="match status" value="1"/>
</dbReference>
<dbReference type="VEuPathDB" id="VectorBase:CSON005664"/>
<keyword evidence="8" id="KW-0813">Transport</keyword>
<dbReference type="PROSITE" id="PS51465">
    <property type="entry name" value="KAZAL_2"/>
    <property type="match status" value="1"/>
</dbReference>
<feature type="compositionally biased region" description="Low complexity" evidence="9">
    <location>
        <begin position="37"/>
        <end position="73"/>
    </location>
</feature>
<proteinExistence type="inferred from homology"/>
<dbReference type="CDD" id="cd17336">
    <property type="entry name" value="MFS_SLCO_OATP"/>
    <property type="match status" value="1"/>
</dbReference>
<evidence type="ECO:0000313" key="11">
    <source>
        <dbReference type="EMBL" id="SSX32922.1"/>
    </source>
</evidence>